<evidence type="ECO:0000313" key="3">
    <source>
        <dbReference type="EMBL" id="UOQ93426.1"/>
    </source>
</evidence>
<keyword evidence="1 3" id="KW-0378">Hydrolase</keyword>
<protein>
    <submittedName>
        <fullName evidence="3">N-acetylmuramoyl-L-alanine amidase</fullName>
        <ecNumber evidence="3">3.5.1.28</ecNumber>
    </submittedName>
</protein>
<accession>A0ABY4GZQ6</accession>
<feature type="domain" description="MurNAc-LAA" evidence="2">
    <location>
        <begin position="70"/>
        <end position="186"/>
    </location>
</feature>
<name>A0ABY4GZQ6_9BACI</name>
<dbReference type="GO" id="GO:0008745">
    <property type="term" value="F:N-acetylmuramoyl-L-alanine amidase activity"/>
    <property type="evidence" value="ECO:0007669"/>
    <property type="project" value="UniProtKB-EC"/>
</dbReference>
<dbReference type="Gene3D" id="3.40.630.40">
    <property type="entry name" value="Zn-dependent exopeptidases"/>
    <property type="match status" value="1"/>
</dbReference>
<sequence>MAYLIALDDGHGENTPGKRTPYISSLGRAIHENEFNKPMINFLNEELKRCGFDTLLVAPGDTDHSLTSRTNRANKAGADAYISGHFNAFDGSFEGSNPSGISLFVYPGHLNRDAGELAGCIAKYLRQGTHQNYRGIKEANFHVLRETHMIAVLTENGFMDHPDEAFLMLDRDFQREVAIEHAKGICDYFNVRYVADDPAPTYSMDADERLGEVVIGDKPMNYRERPSLDAPVIRELPAGHGKNGEPYTVHLYEVKGHWLRLGQGWISNAEGAYATVKMYDKNPNGSVYRVIINGKQVGAYADDDNIADQVRKAVESGKDNVKIERV</sequence>
<gene>
    <name evidence="3" type="ORF">MUO14_24170</name>
</gene>
<keyword evidence="4" id="KW-1185">Reference proteome</keyword>
<dbReference type="RefSeq" id="WP_244753026.1">
    <property type="nucleotide sequence ID" value="NZ_CP095074.1"/>
</dbReference>
<reference evidence="3 4" key="1">
    <citation type="submission" date="2022-04" db="EMBL/GenBank/DDBJ databases">
        <title>Halobacillus sp. isolated from saltern.</title>
        <authorList>
            <person name="Won M."/>
            <person name="Lee C.-M."/>
            <person name="Woen H.-Y."/>
            <person name="Kwon S.-W."/>
        </authorList>
    </citation>
    <scope>NUCLEOTIDE SEQUENCE [LARGE SCALE GENOMIC DNA]</scope>
    <source>
        <strain evidence="3 4">SSTM10-2</strain>
    </source>
</reference>
<dbReference type="Pfam" id="PF01520">
    <property type="entry name" value="Amidase_3"/>
    <property type="match status" value="1"/>
</dbReference>
<dbReference type="PANTHER" id="PTHR30404:SF0">
    <property type="entry name" value="N-ACETYLMURAMOYL-L-ALANINE AMIDASE AMIC"/>
    <property type="match status" value="1"/>
</dbReference>
<dbReference type="CDD" id="cd02696">
    <property type="entry name" value="MurNAc-LAA"/>
    <property type="match status" value="1"/>
</dbReference>
<dbReference type="SUPFAM" id="SSF53187">
    <property type="entry name" value="Zn-dependent exopeptidases"/>
    <property type="match status" value="1"/>
</dbReference>
<dbReference type="InterPro" id="IPR050695">
    <property type="entry name" value="N-acetylmuramoyl_amidase_3"/>
</dbReference>
<dbReference type="SMART" id="SM00646">
    <property type="entry name" value="Ami_3"/>
    <property type="match status" value="1"/>
</dbReference>
<evidence type="ECO:0000259" key="2">
    <source>
        <dbReference type="SMART" id="SM00646"/>
    </source>
</evidence>
<dbReference type="EMBL" id="CP095074">
    <property type="protein sequence ID" value="UOQ93426.1"/>
    <property type="molecule type" value="Genomic_DNA"/>
</dbReference>
<organism evidence="3 4">
    <name type="scientific">Halobacillus shinanisalinarum</name>
    <dbReference type="NCBI Taxonomy" id="2932258"/>
    <lineage>
        <taxon>Bacteria</taxon>
        <taxon>Bacillati</taxon>
        <taxon>Bacillota</taxon>
        <taxon>Bacilli</taxon>
        <taxon>Bacillales</taxon>
        <taxon>Bacillaceae</taxon>
        <taxon>Halobacillus</taxon>
    </lineage>
</organism>
<dbReference type="EC" id="3.5.1.28" evidence="3"/>
<evidence type="ECO:0000313" key="4">
    <source>
        <dbReference type="Proteomes" id="UP000831880"/>
    </source>
</evidence>
<dbReference type="PANTHER" id="PTHR30404">
    <property type="entry name" value="N-ACETYLMURAMOYL-L-ALANINE AMIDASE"/>
    <property type="match status" value="1"/>
</dbReference>
<dbReference type="InterPro" id="IPR002508">
    <property type="entry name" value="MurNAc-LAA_cat"/>
</dbReference>
<dbReference type="Proteomes" id="UP000831880">
    <property type="component" value="Chromosome"/>
</dbReference>
<evidence type="ECO:0000256" key="1">
    <source>
        <dbReference type="ARBA" id="ARBA00022801"/>
    </source>
</evidence>
<proteinExistence type="predicted"/>